<keyword evidence="4" id="KW-1185">Reference proteome</keyword>
<gene>
    <name evidence="3" type="ORF">GCM10022393_39000</name>
</gene>
<organism evidence="3 4">
    <name type="scientific">Aquimarina addita</name>
    <dbReference type="NCBI Taxonomy" id="870485"/>
    <lineage>
        <taxon>Bacteria</taxon>
        <taxon>Pseudomonadati</taxon>
        <taxon>Bacteroidota</taxon>
        <taxon>Flavobacteriia</taxon>
        <taxon>Flavobacteriales</taxon>
        <taxon>Flavobacteriaceae</taxon>
        <taxon>Aquimarina</taxon>
    </lineage>
</organism>
<evidence type="ECO:0000256" key="1">
    <source>
        <dbReference type="SAM" id="SignalP"/>
    </source>
</evidence>
<dbReference type="EMBL" id="BAABCW010000024">
    <property type="protein sequence ID" value="GAA3520883.1"/>
    <property type="molecule type" value="Genomic_DNA"/>
</dbReference>
<keyword evidence="3" id="KW-0378">Hydrolase</keyword>
<comment type="caution">
    <text evidence="3">The sequence shown here is derived from an EMBL/GenBank/DDBJ whole genome shotgun (WGS) entry which is preliminary data.</text>
</comment>
<sequence length="251" mass="28132">MKNILLLLSVFFFNSIACSQGTNDAYSEDIIIECIDESRLVTYSVDPTKFSLDIYWKDNNGVNYSNFQNLETALEKKGKKLVFAMNGGMYLRDQSPQGLFIEKGIIQAPIDSANNGYGNFYLQPNGIFYLTENKEPGVCKTTDFNYSENIQYATQSGPMLLIDGKMHPKFNKGSSNVHIRNGVGILPNGNILFAISKEKINFYDFASYFKQHGCKNALYLDGFVSRAYIPSEDWIQLDGSFGTIIGVISSN</sequence>
<evidence type="ECO:0000313" key="4">
    <source>
        <dbReference type="Proteomes" id="UP001500459"/>
    </source>
</evidence>
<dbReference type="RefSeq" id="WP_344930328.1">
    <property type="nucleotide sequence ID" value="NZ_BAABCW010000024.1"/>
</dbReference>
<dbReference type="Proteomes" id="UP001500459">
    <property type="component" value="Unassembled WGS sequence"/>
</dbReference>
<feature type="signal peptide" evidence="1">
    <location>
        <begin position="1"/>
        <end position="19"/>
    </location>
</feature>
<dbReference type="GO" id="GO:0016798">
    <property type="term" value="F:hydrolase activity, acting on glycosyl bonds"/>
    <property type="evidence" value="ECO:0007669"/>
    <property type="project" value="UniProtKB-KW"/>
</dbReference>
<dbReference type="InterPro" id="IPR018711">
    <property type="entry name" value="NAGPA"/>
</dbReference>
<feature type="domain" description="Phosphodiester glycosidase" evidence="2">
    <location>
        <begin position="80"/>
        <end position="228"/>
    </location>
</feature>
<reference evidence="4" key="1">
    <citation type="journal article" date="2019" name="Int. J. Syst. Evol. Microbiol.">
        <title>The Global Catalogue of Microorganisms (GCM) 10K type strain sequencing project: providing services to taxonomists for standard genome sequencing and annotation.</title>
        <authorList>
            <consortium name="The Broad Institute Genomics Platform"/>
            <consortium name="The Broad Institute Genome Sequencing Center for Infectious Disease"/>
            <person name="Wu L."/>
            <person name="Ma J."/>
        </authorList>
    </citation>
    <scope>NUCLEOTIDE SEQUENCE [LARGE SCALE GENOMIC DNA]</scope>
    <source>
        <strain evidence="4">JCM 17106</strain>
    </source>
</reference>
<dbReference type="Pfam" id="PF09992">
    <property type="entry name" value="NAGPA"/>
    <property type="match status" value="1"/>
</dbReference>
<keyword evidence="1" id="KW-0732">Signal</keyword>
<feature type="chain" id="PRO_5046257584" evidence="1">
    <location>
        <begin position="20"/>
        <end position="251"/>
    </location>
</feature>
<protein>
    <submittedName>
        <fullName evidence="3">Phosphodiester glycosidase family protein</fullName>
    </submittedName>
</protein>
<evidence type="ECO:0000259" key="2">
    <source>
        <dbReference type="Pfam" id="PF09992"/>
    </source>
</evidence>
<evidence type="ECO:0000313" key="3">
    <source>
        <dbReference type="EMBL" id="GAA3520883.1"/>
    </source>
</evidence>
<keyword evidence="3" id="KW-0326">Glycosidase</keyword>
<name>A0ABP6UV12_9FLAO</name>
<accession>A0ABP6UV12</accession>
<proteinExistence type="predicted"/>